<dbReference type="OrthoDB" id="1244483at2759"/>
<dbReference type="SUPFAM" id="SSF56219">
    <property type="entry name" value="DNase I-like"/>
    <property type="match status" value="1"/>
</dbReference>
<dbReference type="AlphaFoldDB" id="A0A1S3YLA7"/>
<gene>
    <name evidence="1" type="primary">LOC107777260</name>
</gene>
<dbReference type="STRING" id="4097.A0A1S3YLA7"/>
<dbReference type="PaxDb" id="4097-A0A1S3YLA7"/>
<protein>
    <recommendedName>
        <fullName evidence="2">Reverse transcriptase</fullName>
    </recommendedName>
</protein>
<dbReference type="InterPro" id="IPR036691">
    <property type="entry name" value="Endo/exonu/phosph_ase_sf"/>
</dbReference>
<dbReference type="Gene3D" id="3.60.10.10">
    <property type="entry name" value="Endonuclease/exonuclease/phosphatase"/>
    <property type="match status" value="1"/>
</dbReference>
<dbReference type="RefSeq" id="XP_016452747.1">
    <property type="nucleotide sequence ID" value="XM_016597261.1"/>
</dbReference>
<organism evidence="1">
    <name type="scientific">Nicotiana tabacum</name>
    <name type="common">Common tobacco</name>
    <dbReference type="NCBI Taxonomy" id="4097"/>
    <lineage>
        <taxon>Eukaryota</taxon>
        <taxon>Viridiplantae</taxon>
        <taxon>Streptophyta</taxon>
        <taxon>Embryophyta</taxon>
        <taxon>Tracheophyta</taxon>
        <taxon>Spermatophyta</taxon>
        <taxon>Magnoliopsida</taxon>
        <taxon>eudicotyledons</taxon>
        <taxon>Gunneridae</taxon>
        <taxon>Pentapetalae</taxon>
        <taxon>asterids</taxon>
        <taxon>lamiids</taxon>
        <taxon>Solanales</taxon>
        <taxon>Solanaceae</taxon>
        <taxon>Nicotianoideae</taxon>
        <taxon>Nicotianeae</taxon>
        <taxon>Nicotiana</taxon>
    </lineage>
</organism>
<dbReference type="KEGG" id="nta:107777260"/>
<dbReference type="OMA" id="FILACKM"/>
<sequence>MEVSQIRGYTLTCKFEALLQNFECHITGVYAPNCNIERRKVWWEIGVVRGLVEGPWSVCGDFNVTIFPSEKINCLRRSRAMVEFSDFIDDMNLIDLPLEGDHVPGSLQCGYWEYTKSYFKFDNWWLNTKGFIDRIKEWWTSFEFSGRPNFILACKMKSLKGKLKEWSRSSQGNLGLQKTNMLNQLAMLDSTLEYRALTEEESVKKASLLMEYEEHLKNEEIEWR</sequence>
<name>A0A1S3YLA7_TOBAC</name>
<accession>A0A1S3YLA7</accession>
<proteinExistence type="predicted"/>
<evidence type="ECO:0000313" key="1">
    <source>
        <dbReference type="RefSeq" id="XP_016452747.1"/>
    </source>
</evidence>
<evidence type="ECO:0008006" key="2">
    <source>
        <dbReference type="Google" id="ProtNLM"/>
    </source>
</evidence>
<reference evidence="1" key="1">
    <citation type="submission" date="2025-08" db="UniProtKB">
        <authorList>
            <consortium name="RefSeq"/>
        </authorList>
    </citation>
    <scope>IDENTIFICATION</scope>
</reference>